<dbReference type="GO" id="GO:0030295">
    <property type="term" value="F:protein kinase activator activity"/>
    <property type="evidence" value="ECO:0007669"/>
    <property type="project" value="TreeGrafter"/>
</dbReference>
<dbReference type="InterPro" id="IPR000014">
    <property type="entry name" value="PAS"/>
</dbReference>
<feature type="domain" description="PAC" evidence="8">
    <location>
        <begin position="73"/>
        <end position="125"/>
    </location>
</feature>
<dbReference type="SUPFAM" id="SSF55874">
    <property type="entry name" value="ATPase domain of HSP90 chaperone/DNA topoisomerase II/histidine kinase"/>
    <property type="match status" value="1"/>
</dbReference>
<organism evidence="9 10">
    <name type="scientific">Hymenobacter crusticola</name>
    <dbReference type="NCBI Taxonomy" id="1770526"/>
    <lineage>
        <taxon>Bacteria</taxon>
        <taxon>Pseudomonadati</taxon>
        <taxon>Bacteroidota</taxon>
        <taxon>Cytophagia</taxon>
        <taxon>Cytophagales</taxon>
        <taxon>Hymenobacteraceae</taxon>
        <taxon>Hymenobacter</taxon>
    </lineage>
</organism>
<name>A0A243WC96_9BACT</name>
<dbReference type="InterPro" id="IPR003594">
    <property type="entry name" value="HATPase_dom"/>
</dbReference>
<evidence type="ECO:0000256" key="4">
    <source>
        <dbReference type="ARBA" id="ARBA00022679"/>
    </source>
</evidence>
<dbReference type="InterPro" id="IPR036890">
    <property type="entry name" value="HATPase_C_sf"/>
</dbReference>
<evidence type="ECO:0000259" key="7">
    <source>
        <dbReference type="PROSITE" id="PS50109"/>
    </source>
</evidence>
<dbReference type="PROSITE" id="PS50113">
    <property type="entry name" value="PAC"/>
    <property type="match status" value="1"/>
</dbReference>
<dbReference type="OrthoDB" id="890870at2"/>
<dbReference type="SMART" id="SM00387">
    <property type="entry name" value="HATPase_c"/>
    <property type="match status" value="1"/>
</dbReference>
<dbReference type="SUPFAM" id="SSF55785">
    <property type="entry name" value="PYP-like sensor domain (PAS domain)"/>
    <property type="match status" value="1"/>
</dbReference>
<dbReference type="CDD" id="cd00130">
    <property type="entry name" value="PAS"/>
    <property type="match status" value="1"/>
</dbReference>
<dbReference type="InterPro" id="IPR035965">
    <property type="entry name" value="PAS-like_dom_sf"/>
</dbReference>
<dbReference type="InterPro" id="IPR050351">
    <property type="entry name" value="BphY/WalK/GraS-like"/>
</dbReference>
<dbReference type="InterPro" id="IPR003661">
    <property type="entry name" value="HisK_dim/P_dom"/>
</dbReference>
<evidence type="ECO:0000256" key="1">
    <source>
        <dbReference type="ARBA" id="ARBA00000085"/>
    </source>
</evidence>
<keyword evidence="4" id="KW-0808">Transferase</keyword>
<evidence type="ECO:0000313" key="9">
    <source>
        <dbReference type="EMBL" id="OUJ72647.1"/>
    </source>
</evidence>
<gene>
    <name evidence="9" type="ORF">BXP70_17180</name>
</gene>
<comment type="catalytic activity">
    <reaction evidence="1">
        <text>ATP + protein L-histidine = ADP + protein N-phospho-L-histidine.</text>
        <dbReference type="EC" id="2.7.13.3"/>
    </reaction>
</comment>
<evidence type="ECO:0000313" key="10">
    <source>
        <dbReference type="Proteomes" id="UP000194873"/>
    </source>
</evidence>
<reference evidence="9 10" key="1">
    <citation type="submission" date="2017-01" db="EMBL/GenBank/DDBJ databases">
        <title>A new Hymenobacter.</title>
        <authorList>
            <person name="Liang Y."/>
            <person name="Feng F."/>
        </authorList>
    </citation>
    <scope>NUCLEOTIDE SEQUENCE [LARGE SCALE GENOMIC DNA]</scope>
    <source>
        <strain evidence="9">MIMBbqt21</strain>
    </source>
</reference>
<dbReference type="SUPFAM" id="SSF47384">
    <property type="entry name" value="Homodimeric domain of signal transducing histidine kinase"/>
    <property type="match status" value="1"/>
</dbReference>
<dbReference type="InterPro" id="IPR005467">
    <property type="entry name" value="His_kinase_dom"/>
</dbReference>
<keyword evidence="10" id="KW-1185">Reference proteome</keyword>
<protein>
    <recommendedName>
        <fullName evidence="2">histidine kinase</fullName>
        <ecNumber evidence="2">2.7.13.3</ecNumber>
    </recommendedName>
</protein>
<dbReference type="GO" id="GO:0000156">
    <property type="term" value="F:phosphorelay response regulator activity"/>
    <property type="evidence" value="ECO:0007669"/>
    <property type="project" value="TreeGrafter"/>
</dbReference>
<dbReference type="Gene3D" id="1.10.287.130">
    <property type="match status" value="1"/>
</dbReference>
<dbReference type="GO" id="GO:0016020">
    <property type="term" value="C:membrane"/>
    <property type="evidence" value="ECO:0007669"/>
    <property type="project" value="UniProtKB-SubCell"/>
</dbReference>
<evidence type="ECO:0000256" key="3">
    <source>
        <dbReference type="ARBA" id="ARBA00022553"/>
    </source>
</evidence>
<keyword evidence="6" id="KW-0472">Membrane</keyword>
<evidence type="ECO:0000256" key="6">
    <source>
        <dbReference type="ARBA" id="ARBA00023136"/>
    </source>
</evidence>
<dbReference type="InterPro" id="IPR004358">
    <property type="entry name" value="Sig_transdc_His_kin-like_C"/>
</dbReference>
<evidence type="ECO:0000256" key="5">
    <source>
        <dbReference type="ARBA" id="ARBA00022777"/>
    </source>
</evidence>
<keyword evidence="5" id="KW-0418">Kinase</keyword>
<dbReference type="Pfam" id="PF02518">
    <property type="entry name" value="HATPase_c"/>
    <property type="match status" value="1"/>
</dbReference>
<dbReference type="RefSeq" id="WP_086595331.1">
    <property type="nucleotide sequence ID" value="NZ_MTSE01000009.1"/>
</dbReference>
<comment type="caution">
    <text evidence="9">The sequence shown here is derived from an EMBL/GenBank/DDBJ whole genome shotgun (WGS) entry which is preliminary data.</text>
</comment>
<evidence type="ECO:0000256" key="2">
    <source>
        <dbReference type="ARBA" id="ARBA00012438"/>
    </source>
</evidence>
<sequence length="362" mass="40244">MEHTCSTLLDILPEAIARYDLGLRLTFANQRFATLAKQTTPIQGRTLPDLFDPASVAMWLEALQHVRLTGASTCVEVQLPAGAEATRYCQVEVLPECAPSGEVVGLLSVVRDMTEQRQATAELISSRQLLAQKHEELTRVNGHLENFVYTAAHDLRSPVGNLTVLTNLLLEQPHAPESQMLLEHMQISLKQLEGTIADLVEVLEVQSTFQVVVHLLRLEEIWAEVAAELAAEIPKDATLDTDFSALPELTYIRSYLISIFRNLLSNALKYRYEGRPLTVFIKAWRQGDFAVISFQDNGIGIDLDSKGHKLFMPFSRLTTQAEGKGIGLHLVHNIVQKNGGHIAVESTPETGTTFTCFLKEYV</sequence>
<dbReference type="EC" id="2.7.13.3" evidence="2"/>
<dbReference type="PANTHER" id="PTHR42878:SF15">
    <property type="entry name" value="BACTERIOPHYTOCHROME"/>
    <property type="match status" value="1"/>
</dbReference>
<dbReference type="GO" id="GO:0000155">
    <property type="term" value="F:phosphorelay sensor kinase activity"/>
    <property type="evidence" value="ECO:0007669"/>
    <property type="project" value="InterPro"/>
</dbReference>
<dbReference type="Proteomes" id="UP000194873">
    <property type="component" value="Unassembled WGS sequence"/>
</dbReference>
<dbReference type="GO" id="GO:0007234">
    <property type="term" value="P:osmosensory signaling via phosphorelay pathway"/>
    <property type="evidence" value="ECO:0007669"/>
    <property type="project" value="TreeGrafter"/>
</dbReference>
<dbReference type="Pfam" id="PF08448">
    <property type="entry name" value="PAS_4"/>
    <property type="match status" value="1"/>
</dbReference>
<evidence type="ECO:0000259" key="8">
    <source>
        <dbReference type="PROSITE" id="PS50113"/>
    </source>
</evidence>
<dbReference type="SMART" id="SM00388">
    <property type="entry name" value="HisKA"/>
    <property type="match status" value="1"/>
</dbReference>
<dbReference type="PROSITE" id="PS50109">
    <property type="entry name" value="HIS_KIN"/>
    <property type="match status" value="1"/>
</dbReference>
<dbReference type="EMBL" id="MTSE01000009">
    <property type="protein sequence ID" value="OUJ72647.1"/>
    <property type="molecule type" value="Genomic_DNA"/>
</dbReference>
<dbReference type="InterPro" id="IPR036097">
    <property type="entry name" value="HisK_dim/P_sf"/>
</dbReference>
<dbReference type="Gene3D" id="3.30.565.10">
    <property type="entry name" value="Histidine kinase-like ATPase, C-terminal domain"/>
    <property type="match status" value="1"/>
</dbReference>
<keyword evidence="3" id="KW-0597">Phosphoprotein</keyword>
<dbReference type="PRINTS" id="PR00344">
    <property type="entry name" value="BCTRLSENSOR"/>
</dbReference>
<feature type="domain" description="Histidine kinase" evidence="7">
    <location>
        <begin position="150"/>
        <end position="362"/>
    </location>
</feature>
<dbReference type="Gene3D" id="3.30.450.20">
    <property type="entry name" value="PAS domain"/>
    <property type="match status" value="1"/>
</dbReference>
<dbReference type="AlphaFoldDB" id="A0A243WC96"/>
<dbReference type="InterPro" id="IPR013656">
    <property type="entry name" value="PAS_4"/>
</dbReference>
<dbReference type="PANTHER" id="PTHR42878">
    <property type="entry name" value="TWO-COMPONENT HISTIDINE KINASE"/>
    <property type="match status" value="1"/>
</dbReference>
<dbReference type="InterPro" id="IPR000700">
    <property type="entry name" value="PAS-assoc_C"/>
</dbReference>
<proteinExistence type="predicted"/>
<accession>A0A243WC96</accession>